<dbReference type="AlphaFoldDB" id="A0A0R2ZC49"/>
<sequence>MNSTTILLVKALRNLSNWTVLDLQHMMQIYLLSIRPIWSQSIFHEIQICQTSLAIHPTRVNQFIPLSKASIWVYSKYTFCTD</sequence>
<name>A0A0R2ZC49_9PSED</name>
<evidence type="ECO:0000313" key="1">
    <source>
        <dbReference type="EMBL" id="KRP57961.1"/>
    </source>
</evidence>
<comment type="caution">
    <text evidence="1">The sequence shown here is derived from an EMBL/GenBank/DDBJ whole genome shotgun (WGS) entry which is preliminary data.</text>
</comment>
<accession>A0A0R2ZC49</accession>
<protein>
    <submittedName>
        <fullName evidence="1">Uncharacterized protein</fullName>
    </submittedName>
</protein>
<proteinExistence type="predicted"/>
<evidence type="ECO:0000313" key="2">
    <source>
        <dbReference type="Proteomes" id="UP000052019"/>
    </source>
</evidence>
<dbReference type="EMBL" id="JYLK01000019">
    <property type="protein sequence ID" value="KRP57961.1"/>
    <property type="molecule type" value="Genomic_DNA"/>
</dbReference>
<reference evidence="1 2" key="1">
    <citation type="submission" date="2015-02" db="EMBL/GenBank/DDBJ databases">
        <title>Two Pseudomonas sp. nov. isolated from raw milk.</title>
        <authorList>
            <person name="Wenning M."/>
            <person name="von Neubeck M."/>
            <person name="Huptas C."/>
            <person name="Scherer S."/>
        </authorList>
    </citation>
    <scope>NUCLEOTIDE SEQUENCE [LARGE SCALE GENOMIC DNA]</scope>
    <source>
        <strain evidence="1 2">DSM 14937</strain>
    </source>
</reference>
<dbReference type="PATRIC" id="fig|200450.4.peg.1358"/>
<organism evidence="1 2">
    <name type="scientific">Pseudomonas trivialis</name>
    <dbReference type="NCBI Taxonomy" id="200450"/>
    <lineage>
        <taxon>Bacteria</taxon>
        <taxon>Pseudomonadati</taxon>
        <taxon>Pseudomonadota</taxon>
        <taxon>Gammaproteobacteria</taxon>
        <taxon>Pseudomonadales</taxon>
        <taxon>Pseudomonadaceae</taxon>
        <taxon>Pseudomonas</taxon>
    </lineage>
</organism>
<gene>
    <name evidence="1" type="ORF">TU79_21960</name>
</gene>
<dbReference type="Proteomes" id="UP000052019">
    <property type="component" value="Unassembled WGS sequence"/>
</dbReference>